<evidence type="ECO:0000313" key="1">
    <source>
        <dbReference type="EMBL" id="KUR71207.1"/>
    </source>
</evidence>
<dbReference type="RefSeq" id="WP_067910484.1">
    <property type="nucleotide sequence ID" value="NZ_KQ954245.1"/>
</dbReference>
<comment type="caution">
    <text evidence="1">The sequence shown here is derived from an EMBL/GenBank/DDBJ whole genome shotgun (WGS) entry which is preliminary data.</text>
</comment>
<proteinExistence type="predicted"/>
<dbReference type="AlphaFoldDB" id="A0A124JUG2"/>
<name>A0A124JUG2_9SPHN</name>
<sequence>MSDTLIQRARDIAADQYIRLEVKRPTPLRTLEEWAPHVAAYSDMIRQGSFDRNIEVQTALAVLRSVA</sequence>
<gene>
    <name evidence="1" type="ORF">AQZ52_11085</name>
</gene>
<dbReference type="EMBL" id="LLZS01000007">
    <property type="protein sequence ID" value="KUR71207.1"/>
    <property type="molecule type" value="Genomic_DNA"/>
</dbReference>
<keyword evidence="2" id="KW-1185">Reference proteome</keyword>
<dbReference type="Proteomes" id="UP000058012">
    <property type="component" value="Unassembled WGS sequence"/>
</dbReference>
<accession>A0A124JUG2</accession>
<dbReference type="STRING" id="1117702.AQZ52_11085"/>
<protein>
    <submittedName>
        <fullName evidence="1">Uncharacterized protein</fullName>
    </submittedName>
</protein>
<organism evidence="1 2">
    <name type="scientific">Novosphingobium fuchskuhlense</name>
    <dbReference type="NCBI Taxonomy" id="1117702"/>
    <lineage>
        <taxon>Bacteria</taxon>
        <taxon>Pseudomonadati</taxon>
        <taxon>Pseudomonadota</taxon>
        <taxon>Alphaproteobacteria</taxon>
        <taxon>Sphingomonadales</taxon>
        <taxon>Sphingomonadaceae</taxon>
        <taxon>Novosphingobium</taxon>
    </lineage>
</organism>
<reference evidence="1 2" key="1">
    <citation type="submission" date="2015-10" db="EMBL/GenBank/DDBJ databases">
        <title>Draft genome sequence of Novosphingobium fuchskuhlense DSM 25065 isolated from a surface water sample of the southwest basin of Lake Grosse Fuchskuhle.</title>
        <authorList>
            <person name="Ruckert C."/>
            <person name="Winkler A."/>
            <person name="Glaeser J."/>
            <person name="Grossart H.-P."/>
            <person name="Kalinowski J."/>
            <person name="Glaeser S."/>
        </authorList>
    </citation>
    <scope>NUCLEOTIDE SEQUENCE [LARGE SCALE GENOMIC DNA]</scope>
    <source>
        <strain evidence="1 2">FNE08-7</strain>
    </source>
</reference>
<evidence type="ECO:0000313" key="2">
    <source>
        <dbReference type="Proteomes" id="UP000058012"/>
    </source>
</evidence>